<feature type="compositionally biased region" description="Basic and acidic residues" evidence="6">
    <location>
        <begin position="773"/>
        <end position="788"/>
    </location>
</feature>
<dbReference type="InterPro" id="IPR047831">
    <property type="entry name" value="GPR180/TMEM145"/>
</dbReference>
<feature type="compositionally biased region" description="Basic and acidic residues" evidence="6">
    <location>
        <begin position="735"/>
        <end position="747"/>
    </location>
</feature>
<comment type="caution">
    <text evidence="11">The sequence shown here is derived from an EMBL/GenBank/DDBJ whole genome shotgun (WGS) entry which is preliminary data.</text>
</comment>
<proteinExistence type="predicted"/>
<feature type="chain" id="PRO_5040834026" description="Intimal thickness related receptor IRP domain-containing protein" evidence="8">
    <location>
        <begin position="21"/>
        <end position="887"/>
    </location>
</feature>
<evidence type="ECO:0000259" key="10">
    <source>
        <dbReference type="Pfam" id="PF21892"/>
    </source>
</evidence>
<feature type="transmembrane region" description="Helical" evidence="7">
    <location>
        <begin position="275"/>
        <end position="297"/>
    </location>
</feature>
<evidence type="ECO:0000313" key="11">
    <source>
        <dbReference type="EMBL" id="GMI46672.1"/>
    </source>
</evidence>
<evidence type="ECO:0000256" key="8">
    <source>
        <dbReference type="SAM" id="SignalP"/>
    </source>
</evidence>
<feature type="domain" description="GPR180/TMEM145 transmembrane" evidence="9">
    <location>
        <begin position="206"/>
        <end position="424"/>
    </location>
</feature>
<gene>
    <name evidence="11" type="ORF">TrCOL_g1622</name>
</gene>
<sequence>MWKPLWLALFCLLIPSPCSAKITRGRFFSVDSWLYLDRFCFLPEAIDKQLANDRPTSLKGRIQLNLTVRDGSRYKMLFYWGEFSTWLSIYNSKYSELTCKERERMANHRLKLYENSSSTQVLPNGDHLGSDVTVVKYFDSAIPKYFFIALSNCDDANDERDPNNTFLYTQGSVDASIRFEMTNGEDLNNMHFSADEVGLYAVFICFFVIQCILIVGSGVVSVALKSRRKLHITVKLFMLSLLFQWFSLLFAITYYSSFASTGEASSRLQVTSDVFASISESIFLLVLICLAKGWTIVRRKISVNGRLKIACFLTTYFMSCLTVVIWKHVSRNSATQIYYYESPAGIMYVCARCFALVWFWYSAKTTMKQFGKKKRFYKKFVLIFTCWMALTPFIIYLCSFAPDWSRMRVVYTCNLCAFAVGQILLLVLYNPLTTFNSSFPFHAMTTAMNTPSIAGSRNASNHLGSDTMVRRAGGGGKVVISNPFERQHVAKLRLIERFISDNVRALQEQQHDLRRVLCKLDDGDQSASYMGMERNTTSDLDANHHPRPAYTRLSNSNEQAYDGAGSKIEMTAASAQSFGDDSSPGPNGKESFDKWWDNVHNSKPSNTNSPSTLAPPTWRKPNERMSTPSDSRFGDAPAPSPDPLETQPMSRYHRQQQPNGYENSLGDRPREGDNIASMEVLKQKMLLMESEFDPSKQSDLPSIRTPNVKTVSVASAAANDSSRKLVEDFPSPTDFRGEAKSGFEGDGRGGGGNVDNGNEVQDNDMDREIDDEWDRKLDAKGTADDTPAKKKKKKKEKKAKKDKDKRKKSVELPPGMAAPLKAPEGVKEVGGAHSNSNSNDQASFLTDWGDSNGPRTDTPTRHLAEEKNENEGKWDERDLSFLGDSGE</sequence>
<feature type="signal peptide" evidence="8">
    <location>
        <begin position="1"/>
        <end position="20"/>
    </location>
</feature>
<accession>A0A9W7GJ78</accession>
<evidence type="ECO:0000256" key="3">
    <source>
        <dbReference type="ARBA" id="ARBA00022989"/>
    </source>
</evidence>
<dbReference type="CDD" id="cd00637">
    <property type="entry name" value="7tm_classA_rhodopsin-like"/>
    <property type="match status" value="1"/>
</dbReference>
<feature type="transmembrane region" description="Helical" evidence="7">
    <location>
        <begin position="197"/>
        <end position="224"/>
    </location>
</feature>
<evidence type="ECO:0000256" key="4">
    <source>
        <dbReference type="ARBA" id="ARBA00023136"/>
    </source>
</evidence>
<evidence type="ECO:0000313" key="12">
    <source>
        <dbReference type="Proteomes" id="UP001165065"/>
    </source>
</evidence>
<evidence type="ECO:0000256" key="1">
    <source>
        <dbReference type="ARBA" id="ARBA00004141"/>
    </source>
</evidence>
<feature type="region of interest" description="Disordered" evidence="6">
    <location>
        <begin position="575"/>
        <end position="676"/>
    </location>
</feature>
<feature type="compositionally biased region" description="Acidic residues" evidence="6">
    <location>
        <begin position="761"/>
        <end position="772"/>
    </location>
</feature>
<dbReference type="GO" id="GO:0016020">
    <property type="term" value="C:membrane"/>
    <property type="evidence" value="ECO:0007669"/>
    <property type="project" value="UniProtKB-SubCell"/>
</dbReference>
<feature type="compositionally biased region" description="Basic and acidic residues" evidence="6">
    <location>
        <begin position="858"/>
        <end position="879"/>
    </location>
</feature>
<organism evidence="11 12">
    <name type="scientific">Triparma columacea</name>
    <dbReference type="NCBI Taxonomy" id="722753"/>
    <lineage>
        <taxon>Eukaryota</taxon>
        <taxon>Sar</taxon>
        <taxon>Stramenopiles</taxon>
        <taxon>Ochrophyta</taxon>
        <taxon>Bolidophyceae</taxon>
        <taxon>Parmales</taxon>
        <taxon>Triparmaceae</taxon>
        <taxon>Triparma</taxon>
    </lineage>
</organism>
<dbReference type="EMBL" id="BRYA01000310">
    <property type="protein sequence ID" value="GMI46672.1"/>
    <property type="molecule type" value="Genomic_DNA"/>
</dbReference>
<keyword evidence="3 7" id="KW-1133">Transmembrane helix</keyword>
<dbReference type="PANTHER" id="PTHR23252:SF24">
    <property type="entry name" value="TRANSMEMBRANE PROTEIN 145"/>
    <property type="match status" value="1"/>
</dbReference>
<dbReference type="Pfam" id="PF21892">
    <property type="entry name" value="TMEM145_N"/>
    <property type="match status" value="1"/>
</dbReference>
<evidence type="ECO:0000256" key="5">
    <source>
        <dbReference type="ARBA" id="ARBA00023180"/>
    </source>
</evidence>
<feature type="transmembrane region" description="Helical" evidence="7">
    <location>
        <begin position="408"/>
        <end position="429"/>
    </location>
</feature>
<feature type="transmembrane region" description="Helical" evidence="7">
    <location>
        <begin position="338"/>
        <end position="361"/>
    </location>
</feature>
<dbReference type="AlphaFoldDB" id="A0A9W7GJ78"/>
<protein>
    <recommendedName>
        <fullName evidence="13">Intimal thickness related receptor IRP domain-containing protein</fullName>
    </recommendedName>
</protein>
<feature type="domain" description="GPR180-like N-terminal" evidence="10">
    <location>
        <begin position="24"/>
        <end position="156"/>
    </location>
</feature>
<feature type="transmembrane region" description="Helical" evidence="7">
    <location>
        <begin position="236"/>
        <end position="255"/>
    </location>
</feature>
<feature type="compositionally biased region" description="Basic residues" evidence="6">
    <location>
        <begin position="789"/>
        <end position="808"/>
    </location>
</feature>
<keyword evidence="12" id="KW-1185">Reference proteome</keyword>
<dbReference type="Proteomes" id="UP001165065">
    <property type="component" value="Unassembled WGS sequence"/>
</dbReference>
<dbReference type="InterPro" id="IPR053880">
    <property type="entry name" value="GPR180-like_N"/>
</dbReference>
<evidence type="ECO:0000259" key="9">
    <source>
        <dbReference type="Pfam" id="PF10192"/>
    </source>
</evidence>
<feature type="transmembrane region" description="Helical" evidence="7">
    <location>
        <begin position="381"/>
        <end position="402"/>
    </location>
</feature>
<dbReference type="PANTHER" id="PTHR23252">
    <property type="entry name" value="INTIMAL THICKNESS RECEPTOR-RELATED"/>
    <property type="match status" value="1"/>
</dbReference>
<evidence type="ECO:0000256" key="2">
    <source>
        <dbReference type="ARBA" id="ARBA00022692"/>
    </source>
</evidence>
<dbReference type="GO" id="GO:0019236">
    <property type="term" value="P:response to pheromone"/>
    <property type="evidence" value="ECO:0007669"/>
    <property type="project" value="InterPro"/>
</dbReference>
<name>A0A9W7GJ78_9STRA</name>
<feature type="compositionally biased region" description="Low complexity" evidence="6">
    <location>
        <begin position="601"/>
        <end position="612"/>
    </location>
</feature>
<keyword evidence="5" id="KW-0325">Glycoprotein</keyword>
<feature type="transmembrane region" description="Helical" evidence="7">
    <location>
        <begin position="309"/>
        <end position="326"/>
    </location>
</feature>
<dbReference type="GO" id="GO:0007186">
    <property type="term" value="P:G protein-coupled receptor signaling pathway"/>
    <property type="evidence" value="ECO:0007669"/>
    <property type="project" value="InterPro"/>
</dbReference>
<reference evidence="12" key="1">
    <citation type="journal article" date="2023" name="Commun. Biol.">
        <title>Genome analysis of Parmales, the sister group of diatoms, reveals the evolutionary specialization of diatoms from phago-mixotrophs to photoautotrophs.</title>
        <authorList>
            <person name="Ban H."/>
            <person name="Sato S."/>
            <person name="Yoshikawa S."/>
            <person name="Yamada K."/>
            <person name="Nakamura Y."/>
            <person name="Ichinomiya M."/>
            <person name="Sato N."/>
            <person name="Blanc-Mathieu R."/>
            <person name="Endo H."/>
            <person name="Kuwata A."/>
            <person name="Ogata H."/>
        </authorList>
    </citation>
    <scope>NUCLEOTIDE SEQUENCE [LARGE SCALE GENOMIC DNA]</scope>
</reference>
<keyword evidence="8" id="KW-0732">Signal</keyword>
<dbReference type="Pfam" id="PF10192">
    <property type="entry name" value="GPR180-TMEM145_TM"/>
    <property type="match status" value="1"/>
</dbReference>
<evidence type="ECO:0008006" key="13">
    <source>
        <dbReference type="Google" id="ProtNLM"/>
    </source>
</evidence>
<feature type="compositionally biased region" description="Polar residues" evidence="6">
    <location>
        <begin position="833"/>
        <end position="844"/>
    </location>
</feature>
<dbReference type="OrthoDB" id="205745at2759"/>
<feature type="region of interest" description="Disordered" evidence="6">
    <location>
        <begin position="535"/>
        <end position="556"/>
    </location>
</feature>
<keyword evidence="4 7" id="KW-0472">Membrane</keyword>
<dbReference type="InterPro" id="IPR019336">
    <property type="entry name" value="GPR180/TMEM145_TM"/>
</dbReference>
<evidence type="ECO:0000256" key="7">
    <source>
        <dbReference type="SAM" id="Phobius"/>
    </source>
</evidence>
<feature type="region of interest" description="Disordered" evidence="6">
    <location>
        <begin position="713"/>
        <end position="887"/>
    </location>
</feature>
<comment type="subcellular location">
    <subcellularLocation>
        <location evidence="1">Membrane</location>
        <topology evidence="1">Multi-pass membrane protein</topology>
    </subcellularLocation>
</comment>
<keyword evidence="2 7" id="KW-0812">Transmembrane</keyword>
<evidence type="ECO:0000256" key="6">
    <source>
        <dbReference type="SAM" id="MobiDB-lite"/>
    </source>
</evidence>